<keyword evidence="2" id="KW-1185">Reference proteome</keyword>
<evidence type="ECO:0000313" key="2">
    <source>
        <dbReference type="Proteomes" id="UP000711995"/>
    </source>
</evidence>
<protein>
    <submittedName>
        <fullName evidence="1">Uncharacterized protein</fullName>
    </submittedName>
</protein>
<comment type="caution">
    <text evidence="1">The sequence shown here is derived from an EMBL/GenBank/DDBJ whole genome shotgun (WGS) entry which is preliminary data.</text>
</comment>
<organism evidence="1 2">
    <name type="scientific">Entomospira entomophila</name>
    <dbReference type="NCBI Taxonomy" id="2719988"/>
    <lineage>
        <taxon>Bacteria</taxon>
        <taxon>Pseudomonadati</taxon>
        <taxon>Spirochaetota</taxon>
        <taxon>Spirochaetia</taxon>
        <taxon>Spirochaetales</taxon>
        <taxon>Spirochaetaceae</taxon>
        <taxon>Entomospira</taxon>
    </lineage>
</organism>
<proteinExistence type="predicted"/>
<evidence type="ECO:0000313" key="1">
    <source>
        <dbReference type="EMBL" id="NIZ40534.1"/>
    </source>
</evidence>
<dbReference type="Proteomes" id="UP000711995">
    <property type="component" value="Unassembled WGS sequence"/>
</dbReference>
<accession>A0A968GDP9</accession>
<dbReference type="EMBL" id="JAATLJ010000001">
    <property type="protein sequence ID" value="NIZ40534.1"/>
    <property type="molecule type" value="Genomic_DNA"/>
</dbReference>
<name>A0A968GDP9_9SPIO</name>
<sequence>MVHAQTSNNTDTSSPPPRIFSTISLGMSYDAVIDALKTDPNFVFRGRPDVSMLDPLDRTIIEVRGSGFVYRGFFSFYQDTLFAITIVLNESWLDFFTVWQSLTQTYGQPTDLNPLRSIWEDDNTRLSLEQPAVLKYLDMQTFNLLLERTNTDKSTIERSREKFLEGL</sequence>
<reference evidence="1 2" key="1">
    <citation type="submission" date="2020-03" db="EMBL/GenBank/DDBJ databases">
        <title>Spirochaetal bacteria isolated from arthropods constitute a novel genus Entomospira genus novum within the order Spirochaetales.</title>
        <authorList>
            <person name="Grana-Miraglia L."/>
            <person name="Sikutova S."/>
            <person name="Fingerle V."/>
            <person name="Sing A."/>
            <person name="Castillo-Ramirez S."/>
            <person name="Margos G."/>
            <person name="Rudolf I."/>
        </authorList>
    </citation>
    <scope>NUCLEOTIDE SEQUENCE [LARGE SCALE GENOMIC DNA]</scope>
    <source>
        <strain evidence="1 2">BR193</strain>
    </source>
</reference>
<dbReference type="RefSeq" id="WP_167700127.1">
    <property type="nucleotide sequence ID" value="NZ_CP118174.1"/>
</dbReference>
<gene>
    <name evidence="1" type="ORF">HCT14_03265</name>
</gene>
<dbReference type="AlphaFoldDB" id="A0A968GDP9"/>